<feature type="region of interest" description="Disordered" evidence="1">
    <location>
        <begin position="63"/>
        <end position="163"/>
    </location>
</feature>
<feature type="compositionally biased region" description="Polar residues" evidence="1">
    <location>
        <begin position="70"/>
        <end position="81"/>
    </location>
</feature>
<organism evidence="2 3">
    <name type="scientific">Pleurodeles waltl</name>
    <name type="common">Iberian ribbed newt</name>
    <dbReference type="NCBI Taxonomy" id="8319"/>
    <lineage>
        <taxon>Eukaryota</taxon>
        <taxon>Metazoa</taxon>
        <taxon>Chordata</taxon>
        <taxon>Craniata</taxon>
        <taxon>Vertebrata</taxon>
        <taxon>Euteleostomi</taxon>
        <taxon>Amphibia</taxon>
        <taxon>Batrachia</taxon>
        <taxon>Caudata</taxon>
        <taxon>Salamandroidea</taxon>
        <taxon>Salamandridae</taxon>
        <taxon>Pleurodelinae</taxon>
        <taxon>Pleurodeles</taxon>
    </lineage>
</organism>
<feature type="compositionally biased region" description="Polar residues" evidence="1">
    <location>
        <begin position="153"/>
        <end position="163"/>
    </location>
</feature>
<protein>
    <submittedName>
        <fullName evidence="2">Uncharacterized protein</fullName>
    </submittedName>
</protein>
<keyword evidence="3" id="KW-1185">Reference proteome</keyword>
<name>A0AAV7WGW9_PLEWA</name>
<reference evidence="2" key="1">
    <citation type="journal article" date="2022" name="bioRxiv">
        <title>Sequencing and chromosome-scale assembly of the giantPleurodeles waltlgenome.</title>
        <authorList>
            <person name="Brown T."/>
            <person name="Elewa A."/>
            <person name="Iarovenko S."/>
            <person name="Subramanian E."/>
            <person name="Araus A.J."/>
            <person name="Petzold A."/>
            <person name="Susuki M."/>
            <person name="Suzuki K.-i.T."/>
            <person name="Hayashi T."/>
            <person name="Toyoda A."/>
            <person name="Oliveira C."/>
            <person name="Osipova E."/>
            <person name="Leigh N.D."/>
            <person name="Simon A."/>
            <person name="Yun M.H."/>
        </authorList>
    </citation>
    <scope>NUCLEOTIDE SEQUENCE</scope>
    <source>
        <strain evidence="2">20211129_DDA</strain>
        <tissue evidence="2">Liver</tissue>
    </source>
</reference>
<evidence type="ECO:0000313" key="2">
    <source>
        <dbReference type="EMBL" id="KAJ1211269.1"/>
    </source>
</evidence>
<dbReference type="AlphaFoldDB" id="A0AAV7WGW9"/>
<dbReference type="EMBL" id="JANPWB010000002">
    <property type="protein sequence ID" value="KAJ1211269.1"/>
    <property type="molecule type" value="Genomic_DNA"/>
</dbReference>
<comment type="caution">
    <text evidence="2">The sequence shown here is derived from an EMBL/GenBank/DDBJ whole genome shotgun (WGS) entry which is preliminary data.</text>
</comment>
<proteinExistence type="predicted"/>
<evidence type="ECO:0000256" key="1">
    <source>
        <dbReference type="SAM" id="MobiDB-lite"/>
    </source>
</evidence>
<gene>
    <name evidence="2" type="ORF">NDU88_006630</name>
</gene>
<feature type="compositionally biased region" description="Polar residues" evidence="1">
    <location>
        <begin position="95"/>
        <end position="104"/>
    </location>
</feature>
<dbReference type="Proteomes" id="UP001066276">
    <property type="component" value="Chromosome 1_2"/>
</dbReference>
<accession>A0AAV7WGW9</accession>
<sequence length="163" mass="18448">MSWDIRIGDQVIIKDQKPGWKFCTPYEPRIGTVTRVPGTMAEKGRERVICNISWFRKATFVEPSDELESNEYSPRWSTTEGPESGCEGDVLSVTGPATQRQPVTSAPVAQEGEARSQSQRPTELGYRRRSRKPPCNYLSYAGAWPKGRKEQPENSAQYYLSSR</sequence>
<evidence type="ECO:0000313" key="3">
    <source>
        <dbReference type="Proteomes" id="UP001066276"/>
    </source>
</evidence>